<dbReference type="AlphaFoldDB" id="A0A7K1SIA2"/>
<accession>A0A7K1SIA2</accession>
<dbReference type="RefSeq" id="WP_157588244.1">
    <property type="nucleotide sequence ID" value="NZ_WPIN01000011.1"/>
</dbReference>
<evidence type="ECO:0008006" key="4">
    <source>
        <dbReference type="Google" id="ProtNLM"/>
    </source>
</evidence>
<name>A0A7K1SIA2_9BACT</name>
<dbReference type="EMBL" id="WPIN01000011">
    <property type="protein sequence ID" value="MVM33532.1"/>
    <property type="molecule type" value="Genomic_DNA"/>
</dbReference>
<keyword evidence="1" id="KW-0732">Signal</keyword>
<sequence length="237" mass="27413">MIRRLLMLWFTSVTVYAQTIPLAPNRIFDTGKDSTNVPITPVLKSTRLIKAGLNVPLFRQSTFTPNWITAGLDVTAEQKITNGLTLVGSLESNYSFRRGLQLYTLEMPLGLRYYFSIGKRMRQRADRHSFFSHYIGFQTYNVLFTNLHSDNSPQYRSSLERYYRGQLVRYNTNEGILNESFNMMQNAYFQVGTQLQLGHSKYLDINAVVPIPGIIYHKTDYTISTPAYVNIKYGLFW</sequence>
<feature type="signal peptide" evidence="1">
    <location>
        <begin position="1"/>
        <end position="17"/>
    </location>
</feature>
<organism evidence="2 3">
    <name type="scientific">Spirosoma arboris</name>
    <dbReference type="NCBI Taxonomy" id="2682092"/>
    <lineage>
        <taxon>Bacteria</taxon>
        <taxon>Pseudomonadati</taxon>
        <taxon>Bacteroidota</taxon>
        <taxon>Cytophagia</taxon>
        <taxon>Cytophagales</taxon>
        <taxon>Cytophagaceae</taxon>
        <taxon>Spirosoma</taxon>
    </lineage>
</organism>
<evidence type="ECO:0000313" key="3">
    <source>
        <dbReference type="Proteomes" id="UP000436006"/>
    </source>
</evidence>
<keyword evidence="3" id="KW-1185">Reference proteome</keyword>
<evidence type="ECO:0000313" key="2">
    <source>
        <dbReference type="EMBL" id="MVM33532.1"/>
    </source>
</evidence>
<proteinExistence type="predicted"/>
<dbReference type="Proteomes" id="UP000436006">
    <property type="component" value="Unassembled WGS sequence"/>
</dbReference>
<reference evidence="2 3" key="1">
    <citation type="submission" date="2019-12" db="EMBL/GenBank/DDBJ databases">
        <title>Spirosoma sp. HMF4905 genome sequencing and assembly.</title>
        <authorList>
            <person name="Kang H."/>
            <person name="Cha I."/>
            <person name="Kim H."/>
            <person name="Joh K."/>
        </authorList>
    </citation>
    <scope>NUCLEOTIDE SEQUENCE [LARGE SCALE GENOMIC DNA]</scope>
    <source>
        <strain evidence="2 3">HMF4905</strain>
    </source>
</reference>
<feature type="chain" id="PRO_5029640830" description="DUF3575 domain-containing protein" evidence="1">
    <location>
        <begin position="18"/>
        <end position="237"/>
    </location>
</feature>
<comment type="caution">
    <text evidence="2">The sequence shown here is derived from an EMBL/GenBank/DDBJ whole genome shotgun (WGS) entry which is preliminary data.</text>
</comment>
<gene>
    <name evidence="2" type="ORF">GO755_26075</name>
</gene>
<protein>
    <recommendedName>
        <fullName evidence="4">DUF3575 domain-containing protein</fullName>
    </recommendedName>
</protein>
<evidence type="ECO:0000256" key="1">
    <source>
        <dbReference type="SAM" id="SignalP"/>
    </source>
</evidence>